<dbReference type="EMBL" id="BLZA01000049">
    <property type="protein sequence ID" value="GHJ89746.1"/>
    <property type="molecule type" value="Genomic_DNA"/>
</dbReference>
<accession>A0A8H3TY48</accession>
<proteinExistence type="predicted"/>
<dbReference type="SMART" id="SM00906">
    <property type="entry name" value="Fungal_trans"/>
    <property type="match status" value="1"/>
</dbReference>
<evidence type="ECO:0000313" key="5">
    <source>
        <dbReference type="Proteomes" id="UP000620104"/>
    </source>
</evidence>
<dbReference type="GO" id="GO:0008270">
    <property type="term" value="F:zinc ion binding"/>
    <property type="evidence" value="ECO:0007669"/>
    <property type="project" value="InterPro"/>
</dbReference>
<keyword evidence="5" id="KW-1185">Reference proteome</keyword>
<dbReference type="InterPro" id="IPR007219">
    <property type="entry name" value="XnlR_reg_dom"/>
</dbReference>
<feature type="region of interest" description="Disordered" evidence="2">
    <location>
        <begin position="662"/>
        <end position="702"/>
    </location>
</feature>
<dbReference type="InterPro" id="IPR050797">
    <property type="entry name" value="Carb_Metab_Trans_Reg"/>
</dbReference>
<dbReference type="Proteomes" id="UP000620104">
    <property type="component" value="Unassembled WGS sequence"/>
</dbReference>
<reference evidence="4" key="1">
    <citation type="submission" date="2020-07" db="EMBL/GenBank/DDBJ databases">
        <title>Draft Genome Sequence of a Deep-Sea Yeast, Naganishia (Cryptococcus) liquefaciens strain N6.</title>
        <authorList>
            <person name="Han Y.W."/>
            <person name="Kajitani R."/>
            <person name="Morimoto H."/>
            <person name="Parhat M."/>
            <person name="Tsubouchi H."/>
            <person name="Bakenova O."/>
            <person name="Ogata M."/>
            <person name="Argunhan B."/>
            <person name="Aoki R."/>
            <person name="Kajiwara S."/>
            <person name="Itoh T."/>
            <person name="Iwasaki H."/>
        </authorList>
    </citation>
    <scope>NUCLEOTIDE SEQUENCE</scope>
    <source>
        <strain evidence="4">N6</strain>
    </source>
</reference>
<dbReference type="GO" id="GO:0006351">
    <property type="term" value="P:DNA-templated transcription"/>
    <property type="evidence" value="ECO:0007669"/>
    <property type="project" value="InterPro"/>
</dbReference>
<comment type="caution">
    <text evidence="4">The sequence shown here is derived from an EMBL/GenBank/DDBJ whole genome shotgun (WGS) entry which is preliminary data.</text>
</comment>
<organism evidence="4 5">
    <name type="scientific">Naganishia liquefaciens</name>
    <dbReference type="NCBI Taxonomy" id="104408"/>
    <lineage>
        <taxon>Eukaryota</taxon>
        <taxon>Fungi</taxon>
        <taxon>Dikarya</taxon>
        <taxon>Basidiomycota</taxon>
        <taxon>Agaricomycotina</taxon>
        <taxon>Tremellomycetes</taxon>
        <taxon>Filobasidiales</taxon>
        <taxon>Filobasidiaceae</taxon>
        <taxon>Naganishia</taxon>
    </lineage>
</organism>
<dbReference type="AlphaFoldDB" id="A0A8H3TY48"/>
<feature type="region of interest" description="Disordered" evidence="2">
    <location>
        <begin position="1"/>
        <end position="47"/>
    </location>
</feature>
<protein>
    <recommendedName>
        <fullName evidence="3">Xylanolytic transcriptional activator regulatory domain-containing protein</fullName>
    </recommendedName>
</protein>
<dbReference type="PANTHER" id="PTHR31668">
    <property type="entry name" value="GLUCOSE TRANSPORT TRANSCRIPTION REGULATOR RGT1-RELATED-RELATED"/>
    <property type="match status" value="1"/>
</dbReference>
<dbReference type="Pfam" id="PF04082">
    <property type="entry name" value="Fungal_trans"/>
    <property type="match status" value="1"/>
</dbReference>
<name>A0A8H3TY48_9TREE</name>
<evidence type="ECO:0000256" key="1">
    <source>
        <dbReference type="ARBA" id="ARBA00023242"/>
    </source>
</evidence>
<evidence type="ECO:0000256" key="2">
    <source>
        <dbReference type="SAM" id="MobiDB-lite"/>
    </source>
</evidence>
<keyword evidence="1" id="KW-0539">Nucleus</keyword>
<sequence length="749" mass="83612">MPQADNGDPERIDLATIVESRSMPVSSQSKGRRAEPASKGNNPAPLIFRQQRGPVASMSHGYSSRDGSLVNGDSPVEQIKTLVEPPMMEVPPVHQPFNVSANMGIHQNVPIPPPSFIPNADSQSTQRFARRSSNLNTVATKGIFESLRQIRRSLPSRERPTSPVDRFRQPQGGYVPTLEYESLNSAMEQEENHYINPQAFTESTLEDVKERGRFDLEAPYRQLSSDSKNPAFFTKNPSLIYGLSQAGGAGFFQKACETIGYEWPPRLLPLFLQKTVAAFPIVDSRRLQAYLTDHNQTPFAPYALFAAILAHMTTYISEIRAHHKQLWVQVLLAMEDEFRLPRLQTVQLALVILTSRPAINSGQNTILTARAIGAAQLIGLHVDPTNWKLPRWERNLRKRVMWGLIIHDKWRALIFGRPSNLHSSSFSVSLPTLDDMDPDTDPSPEVQDSMRAFCGLCRLTLILDDLLVEFHSVKAITNPHRNQTRLRLLEGIGEDLGLFSRSLPESFRIDRSKPTPASGVRSLQLSQLGLGQSVVRLMLTTIQDMPSASIVLMLQTAFESCVPLVEFLEMISDADAGMFWVPYAPYHIINCASLILRIMILAKRQESPLRVDCGNLLARMISTLSAAHHGYSWDVASLALDRIAILIASVEMELPEVTPLRTTFSQHHPPSAPLRTQPTHHAQAAHTSHPPPRDAPRHGLSSDNNMPIMGDSLWWMHNDITNFPENFDWTLDGFAQFAANDAANGPSIF</sequence>
<feature type="domain" description="Xylanolytic transcriptional activator regulatory" evidence="3">
    <location>
        <begin position="364"/>
        <end position="437"/>
    </location>
</feature>
<gene>
    <name evidence="4" type="ORF">NliqN6_6148</name>
</gene>
<feature type="compositionally biased region" description="Polar residues" evidence="2">
    <location>
        <begin position="662"/>
        <end position="680"/>
    </location>
</feature>
<dbReference type="PANTHER" id="PTHR31668:SF10">
    <property type="entry name" value="ZN(II)2CYS6 TRANSCRIPTION FACTOR (EUROFUNG)"/>
    <property type="match status" value="1"/>
</dbReference>
<dbReference type="GO" id="GO:0005634">
    <property type="term" value="C:nucleus"/>
    <property type="evidence" value="ECO:0007669"/>
    <property type="project" value="TreeGrafter"/>
</dbReference>
<dbReference type="GO" id="GO:0001080">
    <property type="term" value="P:nitrogen catabolite activation of transcription from RNA polymerase II promoter"/>
    <property type="evidence" value="ECO:0007669"/>
    <property type="project" value="TreeGrafter"/>
</dbReference>
<evidence type="ECO:0000313" key="4">
    <source>
        <dbReference type="EMBL" id="GHJ89746.1"/>
    </source>
</evidence>
<dbReference type="OrthoDB" id="2123952at2759"/>
<dbReference type="CDD" id="cd12148">
    <property type="entry name" value="fungal_TF_MHR"/>
    <property type="match status" value="1"/>
</dbReference>
<evidence type="ECO:0000259" key="3">
    <source>
        <dbReference type="SMART" id="SM00906"/>
    </source>
</evidence>
<dbReference type="GO" id="GO:0003677">
    <property type="term" value="F:DNA binding"/>
    <property type="evidence" value="ECO:0007669"/>
    <property type="project" value="InterPro"/>
</dbReference>